<evidence type="ECO:0000313" key="5">
    <source>
        <dbReference type="EMBL" id="KKA23424.1"/>
    </source>
</evidence>
<dbReference type="OrthoDB" id="307488at2759"/>
<keyword evidence="3" id="KW-0539">Nucleus</keyword>
<comment type="caution">
    <text evidence="5">The sequence shown here is derived from an EMBL/GenBank/DDBJ whole genome shotgun (WGS) entry which is preliminary data.</text>
</comment>
<dbReference type="RefSeq" id="XP_013330036.1">
    <property type="nucleotide sequence ID" value="XM_013474582.1"/>
</dbReference>
<dbReference type="EMBL" id="LASV01000101">
    <property type="protein sequence ID" value="KKA23424.1"/>
    <property type="molecule type" value="Genomic_DNA"/>
</dbReference>
<dbReference type="PANTHER" id="PTHR20835">
    <property type="entry name" value="E3 UBIQUITIN-PROTEIN LIGASE PPP1R11-RELATED"/>
    <property type="match status" value="1"/>
</dbReference>
<feature type="region of interest" description="Disordered" evidence="4">
    <location>
        <begin position="167"/>
        <end position="260"/>
    </location>
</feature>
<gene>
    <name evidence="5" type="ORF">T310_2490</name>
</gene>
<comment type="subcellular location">
    <subcellularLocation>
        <location evidence="3">Nucleus</location>
    </subcellularLocation>
</comment>
<dbReference type="GO" id="GO:0005634">
    <property type="term" value="C:nucleus"/>
    <property type="evidence" value="ECO:0007669"/>
    <property type="project" value="UniProtKB-SubCell"/>
</dbReference>
<sequence>MYIGLQHLRDRICLLKTFVLIYGSNPLTRRWVGTCAPDFPGGQVKRHRTSAEAAHVQSLYPTLFPSCFVSNPIPSFHDSVVFVDMSQNRQRNPNVTVGSQVDTETESHQGTSSTVVRGTLRLRGESVTDSTQNTERPPTRHIRWREDVVNNEGMGKKSSKVCCIYHKPRPVGESSSESSSSSDSSSSDTESDSDSDVVNGQDRAIRGRCSHADGGHVDDSTSCPSGHHHKRKSKKRKPSPNAYERVPKSASKRYSEERGT</sequence>
<dbReference type="STRING" id="1408163.A0A0F4YYV3"/>
<reference evidence="5 6" key="1">
    <citation type="submission" date="2015-04" db="EMBL/GenBank/DDBJ databases">
        <authorList>
            <person name="Heijne W.H."/>
            <person name="Fedorova N.D."/>
            <person name="Nierman W.C."/>
            <person name="Vollebregt A.W."/>
            <person name="Zhao Z."/>
            <person name="Wu L."/>
            <person name="Kumar M."/>
            <person name="Stam H."/>
            <person name="van den Berg M.A."/>
            <person name="Pel H.J."/>
        </authorList>
    </citation>
    <scope>NUCLEOTIDE SEQUENCE [LARGE SCALE GENOMIC DNA]</scope>
    <source>
        <strain evidence="5 6">CBS 393.64</strain>
    </source>
</reference>
<proteinExistence type="inferred from homology"/>
<protein>
    <recommendedName>
        <fullName evidence="3">Type 1 phosphatases regulator</fullName>
    </recommendedName>
</protein>
<evidence type="ECO:0000256" key="3">
    <source>
        <dbReference type="RuleBase" id="RU367162"/>
    </source>
</evidence>
<evidence type="ECO:0000256" key="2">
    <source>
        <dbReference type="ARBA" id="ARBA00005605"/>
    </source>
</evidence>
<dbReference type="InterPro" id="IPR011107">
    <property type="entry name" value="PPI_Ypi1"/>
</dbReference>
<organism evidence="5 6">
    <name type="scientific">Rasamsonia emersonii (strain ATCC 16479 / CBS 393.64 / IMI 116815)</name>
    <dbReference type="NCBI Taxonomy" id="1408163"/>
    <lineage>
        <taxon>Eukaryota</taxon>
        <taxon>Fungi</taxon>
        <taxon>Dikarya</taxon>
        <taxon>Ascomycota</taxon>
        <taxon>Pezizomycotina</taxon>
        <taxon>Eurotiomycetes</taxon>
        <taxon>Eurotiomycetidae</taxon>
        <taxon>Eurotiales</taxon>
        <taxon>Trichocomaceae</taxon>
        <taxon>Rasamsonia</taxon>
    </lineage>
</organism>
<feature type="region of interest" description="Disordered" evidence="4">
    <location>
        <begin position="91"/>
        <end position="151"/>
    </location>
</feature>
<feature type="compositionally biased region" description="Polar residues" evidence="4">
    <location>
        <begin position="91"/>
        <end position="116"/>
    </location>
</feature>
<feature type="compositionally biased region" description="Basic residues" evidence="4">
    <location>
        <begin position="226"/>
        <end position="238"/>
    </location>
</feature>
<dbReference type="PANTHER" id="PTHR20835:SF0">
    <property type="entry name" value="E3 UBIQUITIN-PROTEIN LIGASE PPP1R11"/>
    <property type="match status" value="1"/>
</dbReference>
<comment type="similarity">
    <text evidence="2 3">Belongs to the YPI1 family.</text>
</comment>
<dbReference type="AlphaFoldDB" id="A0A0F4YYV3"/>
<evidence type="ECO:0000256" key="4">
    <source>
        <dbReference type="SAM" id="MobiDB-lite"/>
    </source>
</evidence>
<evidence type="ECO:0000256" key="1">
    <source>
        <dbReference type="ARBA" id="ARBA00003401"/>
    </source>
</evidence>
<feature type="compositionally biased region" description="Polar residues" evidence="4">
    <location>
        <begin position="127"/>
        <end position="136"/>
    </location>
</feature>
<dbReference type="Pfam" id="PF07491">
    <property type="entry name" value="PPI_Ypi1"/>
    <property type="match status" value="1"/>
</dbReference>
<dbReference type="GeneID" id="25314841"/>
<name>A0A0F4YYV3_RASE3</name>
<feature type="compositionally biased region" description="Low complexity" evidence="4">
    <location>
        <begin position="173"/>
        <end position="188"/>
    </location>
</feature>
<dbReference type="Proteomes" id="UP000053958">
    <property type="component" value="Unassembled WGS sequence"/>
</dbReference>
<feature type="compositionally biased region" description="Basic and acidic residues" evidence="4">
    <location>
        <begin position="210"/>
        <end position="219"/>
    </location>
</feature>
<keyword evidence="6" id="KW-1185">Reference proteome</keyword>
<dbReference type="GO" id="GO:0004865">
    <property type="term" value="F:protein serine/threonine phosphatase inhibitor activity"/>
    <property type="evidence" value="ECO:0007669"/>
    <property type="project" value="UniProtKB-UniRule"/>
</dbReference>
<dbReference type="GO" id="GO:0008157">
    <property type="term" value="F:protein phosphatase 1 binding"/>
    <property type="evidence" value="ECO:0007669"/>
    <property type="project" value="TreeGrafter"/>
</dbReference>
<comment type="function">
    <text evidence="1 3">Regulator of type 1 phosphatases which maintains protein phosphatase activity under strict control.</text>
</comment>
<accession>A0A0F4YYV3</accession>
<evidence type="ECO:0000313" key="6">
    <source>
        <dbReference type="Proteomes" id="UP000053958"/>
    </source>
</evidence>